<feature type="domain" description="DUF4785" evidence="2">
    <location>
        <begin position="49"/>
        <end position="191"/>
    </location>
</feature>
<dbReference type="EMBL" id="JAOVZO020000020">
    <property type="protein sequence ID" value="MDC8015066.1"/>
    <property type="molecule type" value="Genomic_DNA"/>
</dbReference>
<protein>
    <submittedName>
        <fullName evidence="4">DUF4785 family protein</fullName>
    </submittedName>
</protein>
<evidence type="ECO:0000256" key="1">
    <source>
        <dbReference type="SAM" id="SignalP"/>
    </source>
</evidence>
<sequence>MPIAKLHIVAGILVALGASHASAGELRLSAAGANDQVPRKLAAAPAKAAAELDRKPAALSWALEADAKLDAVPVPFVRESREYWLDASEAELRAGVRLPTTANEALVRISPYGGNVSALDADGLVVRAANGRAYAGREATQSVADADALRTAGMDVPEGTVIAKLAPAVGSGEIELAAPAATGRYLVHVYEPASTQVFKLGAARDTIVAGESITIRANFAGAAPKKASGVLSAPDGHTQNVDFRFAEDGSLVASIVPDPAHAGGPALWEVHAFAQGADGNRRVMRDARTAFAVTAPTARFNGRVDASNGRAGVALKIGVETASASRYQASGVLYGRADDGEAKPAAYAQSAAWIEAGAGTIVLTFDADALAAGKLTGPYELRDLRLVNQADMSVIERREKALVIR</sequence>
<evidence type="ECO:0000313" key="4">
    <source>
        <dbReference type="EMBL" id="MDC8015066.1"/>
    </source>
</evidence>
<reference evidence="4" key="1">
    <citation type="submission" date="2023-02" db="EMBL/GenBank/DDBJ databases">
        <title>Tahibacter soli sp. nov. isolated from soil.</title>
        <authorList>
            <person name="Baek J.H."/>
            <person name="Lee J.K."/>
            <person name="Choi D.G."/>
            <person name="Jeon C.O."/>
        </authorList>
    </citation>
    <scope>NUCLEOTIDE SEQUENCE</scope>
    <source>
        <strain evidence="4">BL</strain>
    </source>
</reference>
<feature type="signal peptide" evidence="1">
    <location>
        <begin position="1"/>
        <end position="23"/>
    </location>
</feature>
<evidence type="ECO:0000313" key="5">
    <source>
        <dbReference type="Proteomes" id="UP001139971"/>
    </source>
</evidence>
<feature type="chain" id="PRO_5040752371" evidence="1">
    <location>
        <begin position="24"/>
        <end position="405"/>
    </location>
</feature>
<keyword evidence="1" id="KW-0732">Signal</keyword>
<feature type="domain" description="DUF4785" evidence="3">
    <location>
        <begin position="297"/>
        <end position="404"/>
    </location>
</feature>
<dbReference type="Proteomes" id="UP001139971">
    <property type="component" value="Unassembled WGS sequence"/>
</dbReference>
<dbReference type="RefSeq" id="WP_263544093.1">
    <property type="nucleotide sequence ID" value="NZ_JAOVZO020000020.1"/>
</dbReference>
<dbReference type="Pfam" id="PF20943">
    <property type="entry name" value="DUF4785_3rd"/>
    <property type="match status" value="1"/>
</dbReference>
<gene>
    <name evidence="4" type="ORF">OD750_021180</name>
</gene>
<organism evidence="4 5">
    <name type="scientific">Tahibacter soli</name>
    <dbReference type="NCBI Taxonomy" id="2983605"/>
    <lineage>
        <taxon>Bacteria</taxon>
        <taxon>Pseudomonadati</taxon>
        <taxon>Pseudomonadota</taxon>
        <taxon>Gammaproteobacteria</taxon>
        <taxon>Lysobacterales</taxon>
        <taxon>Rhodanobacteraceae</taxon>
        <taxon>Tahibacter</taxon>
    </lineage>
</organism>
<keyword evidence="5" id="KW-1185">Reference proteome</keyword>
<dbReference type="InterPro" id="IPR031979">
    <property type="entry name" value="DUF4785_N"/>
</dbReference>
<dbReference type="InterPro" id="IPR048295">
    <property type="entry name" value="DUF4785_C"/>
</dbReference>
<comment type="caution">
    <text evidence="4">The sequence shown here is derived from an EMBL/GenBank/DDBJ whole genome shotgun (WGS) entry which is preliminary data.</text>
</comment>
<dbReference type="AlphaFoldDB" id="A0A9X3YMC4"/>
<dbReference type="Gene3D" id="2.60.40.3870">
    <property type="entry name" value="Uncharacterised protein PF16024, DUF4785"/>
    <property type="match status" value="1"/>
</dbReference>
<dbReference type="Pfam" id="PF16024">
    <property type="entry name" value="DUF4785_1st"/>
    <property type="match status" value="1"/>
</dbReference>
<proteinExistence type="predicted"/>
<name>A0A9X3YMC4_9GAMM</name>
<evidence type="ECO:0000259" key="3">
    <source>
        <dbReference type="Pfam" id="PF20943"/>
    </source>
</evidence>
<evidence type="ECO:0000259" key="2">
    <source>
        <dbReference type="Pfam" id="PF16024"/>
    </source>
</evidence>
<accession>A0A9X3YMC4</accession>
<dbReference type="Gene3D" id="2.60.120.1370">
    <property type="match status" value="1"/>
</dbReference>